<dbReference type="AlphaFoldDB" id="N0DXK4"/>
<keyword evidence="2" id="KW-1185">Reference proteome</keyword>
<dbReference type="STRING" id="1193181.BN10_1180003"/>
<reference evidence="1 2" key="1">
    <citation type="journal article" date="2013" name="ISME J.">
        <title>A metabolic model for members of the genus Tetrasphaera involved in enhanced biological phosphorus removal.</title>
        <authorList>
            <person name="Kristiansen R."/>
            <person name="Nguyen H.T.T."/>
            <person name="Saunders A.M."/>
            <person name="Nielsen J.L."/>
            <person name="Wimmer R."/>
            <person name="Le V.Q."/>
            <person name="McIlroy S.J."/>
            <person name="Petrovski S."/>
            <person name="Seviour R.J."/>
            <person name="Calteau A."/>
            <person name="Nielsen K.L."/>
            <person name="Nielsen P.H."/>
        </authorList>
    </citation>
    <scope>NUCLEOTIDE SEQUENCE [LARGE SCALE GENOMIC DNA]</scope>
    <source>
        <strain evidence="1 2">Lp2</strain>
    </source>
</reference>
<evidence type="ECO:0000313" key="1">
    <source>
        <dbReference type="EMBL" id="CCH68783.1"/>
    </source>
</evidence>
<dbReference type="HOGENOM" id="CLU_2083726_0_0_11"/>
<dbReference type="eggNOG" id="COG4086">
    <property type="taxonomic scope" value="Bacteria"/>
</dbReference>
<evidence type="ECO:0000313" key="2">
    <source>
        <dbReference type="Proteomes" id="UP000013167"/>
    </source>
</evidence>
<organism evidence="1 2">
    <name type="scientific">Phycicoccus elongatus Lp2</name>
    <dbReference type="NCBI Taxonomy" id="1193181"/>
    <lineage>
        <taxon>Bacteria</taxon>
        <taxon>Bacillati</taxon>
        <taxon>Actinomycetota</taxon>
        <taxon>Actinomycetes</taxon>
        <taxon>Micrococcales</taxon>
        <taxon>Intrasporangiaceae</taxon>
        <taxon>Phycicoccus</taxon>
    </lineage>
</organism>
<dbReference type="InterPro" id="IPR028037">
    <property type="entry name" value="Antitoxin_Rv0909/MT0933"/>
</dbReference>
<dbReference type="Pfam" id="PF14013">
    <property type="entry name" value="MT0933_antitox"/>
    <property type="match status" value="1"/>
</dbReference>
<dbReference type="Proteomes" id="UP000013167">
    <property type="component" value="Unassembled WGS sequence"/>
</dbReference>
<accession>N0DXK4</accession>
<dbReference type="RefSeq" id="WP_010851682.1">
    <property type="nucleotide sequence ID" value="NZ_HF570956.1"/>
</dbReference>
<dbReference type="EMBL" id="CAIZ01000022">
    <property type="protein sequence ID" value="CCH68783.1"/>
    <property type="molecule type" value="Genomic_DNA"/>
</dbReference>
<gene>
    <name evidence="1" type="ORF">BN10_1180003</name>
</gene>
<comment type="caution">
    <text evidence="1">The sequence shown here is derived from an EMBL/GenBank/DDBJ whole genome shotgun (WGS) entry which is preliminary data.</text>
</comment>
<protein>
    <submittedName>
        <fullName evidence="1">Uncharacterized protein</fullName>
    </submittedName>
</protein>
<sequence length="117" mass="12651">MTAQVTDKLIAKAKELGLPPQTEDFLRQADLAVTEAVQKAGTYTDENRDKISAALDKAGRAVDEKTQGKYSDKIAKARLQAEKGIAKLAEQRTPPTGSRPREGPLLVEGAFAVCRMP</sequence>
<proteinExistence type="predicted"/>
<name>N0DXK4_9MICO</name>
<dbReference type="OrthoDB" id="3788861at2"/>